<dbReference type="GO" id="GO:0008236">
    <property type="term" value="F:serine-type peptidase activity"/>
    <property type="evidence" value="ECO:0007669"/>
    <property type="project" value="InterPro"/>
</dbReference>
<protein>
    <submittedName>
        <fullName evidence="4">DPP IV N-terminal domain-containing protein</fullName>
    </submittedName>
</protein>
<evidence type="ECO:0000313" key="5">
    <source>
        <dbReference type="Proteomes" id="UP000824161"/>
    </source>
</evidence>
<dbReference type="InterPro" id="IPR029058">
    <property type="entry name" value="AB_hydrolase_fold"/>
</dbReference>
<dbReference type="Pfam" id="PF00326">
    <property type="entry name" value="Peptidase_S9"/>
    <property type="match status" value="1"/>
</dbReference>
<dbReference type="SUPFAM" id="SSF82171">
    <property type="entry name" value="DPP6 N-terminal domain-like"/>
    <property type="match status" value="1"/>
</dbReference>
<sequence length="715" mass="80755">MKHLKMLLLCLLAVVSTGLWAQKQEFTLEDALLTPRKFIPEAYLNIQWSPSGARWAHYDAVKGELVLETPSGSVQRIAASDVEKAAGMTLKAVPPTYGWKDAGTLYFRTADRVFEYNISSKSGKVVLQWDSDLPSVVVSPAFDGVAYTQGGNVYYLKGGSERIALTRDGGQGIVNGEAVHRNEFGITGGIFFSPDGQKIAYYRKDESMVGHYPIVETDARIATVKEIPYPMAGEKSEEVTLHIYDTRTGETVQVAKQGQAEDYLTAITWDPSSRYLYIAELTRDQKHMRFNKFDAASGAFLKTLFHEDSDRWVEPEEPALFFKSRPNELFWRSERDGNVHYYRYSTDGQLLGKATDGAIQVERVIGLVGEKFFYVATADAGLDRTVKFTDLKTGDVGFVRSEKGTWDGYVDPTGKYMVCTFTDLNTPGRAELVSLVKDGRRNLGKTVRELFSAANPLADYKIGTVRLGKIIRDNVEYNTRLVLPSNFDPTRRYPVLVYVYGGPHLQMVRNVFRGGADLWMHVLAEKGYVIFTMDNRGTPARGFDWESAVHRRLGQLEVKDQMLGIEFLKNQSFVYPDRIAVYGWSYGGFMSISMMLAHPEVFKACVAGGPVIDWKWYEVMYTERYMDTPQDNPEGYAAARLTDKIGALKNHMLVIHGTADPTVVWQQSQELLRAAIDEGIQMDYMIYPGHEHNVPAPDRLHLFTKIFDYLDLYNR</sequence>
<keyword evidence="1" id="KW-0732">Signal</keyword>
<dbReference type="GO" id="GO:0006508">
    <property type="term" value="P:proteolysis"/>
    <property type="evidence" value="ECO:0007669"/>
    <property type="project" value="InterPro"/>
</dbReference>
<feature type="domain" description="Peptidase S9 prolyl oligopeptidase catalytic" evidence="2">
    <location>
        <begin position="520"/>
        <end position="711"/>
    </location>
</feature>
<name>A0A9D1HAW9_9FLAO</name>
<feature type="chain" id="PRO_5038832935" evidence="1">
    <location>
        <begin position="22"/>
        <end position="715"/>
    </location>
</feature>
<organism evidence="4 5">
    <name type="scientific">Candidatus Merdimorpha stercoravium</name>
    <dbReference type="NCBI Taxonomy" id="2840863"/>
    <lineage>
        <taxon>Bacteria</taxon>
        <taxon>Pseudomonadati</taxon>
        <taxon>Bacteroidota</taxon>
        <taxon>Flavobacteriia</taxon>
        <taxon>Flavobacteriales</taxon>
        <taxon>Candidatus Merdimorpha</taxon>
    </lineage>
</organism>
<dbReference type="EMBL" id="DVLY01000164">
    <property type="protein sequence ID" value="HIT98474.1"/>
    <property type="molecule type" value="Genomic_DNA"/>
</dbReference>
<reference evidence="4" key="1">
    <citation type="submission" date="2020-10" db="EMBL/GenBank/DDBJ databases">
        <authorList>
            <person name="Gilroy R."/>
        </authorList>
    </citation>
    <scope>NUCLEOTIDE SEQUENCE</scope>
    <source>
        <strain evidence="4">1383</strain>
    </source>
</reference>
<dbReference type="SUPFAM" id="SSF53474">
    <property type="entry name" value="alpha/beta-Hydrolases"/>
    <property type="match status" value="1"/>
</dbReference>
<gene>
    <name evidence="4" type="ORF">IAC44_06515</name>
</gene>
<comment type="caution">
    <text evidence="4">The sequence shown here is derived from an EMBL/GenBank/DDBJ whole genome shotgun (WGS) entry which is preliminary data.</text>
</comment>
<dbReference type="PANTHER" id="PTHR11731">
    <property type="entry name" value="PROTEASE FAMILY S9B,C DIPEPTIDYL-PEPTIDASE IV-RELATED"/>
    <property type="match status" value="1"/>
</dbReference>
<accession>A0A9D1HAW9</accession>
<dbReference type="InterPro" id="IPR001375">
    <property type="entry name" value="Peptidase_S9_cat"/>
</dbReference>
<dbReference type="Pfam" id="PF00930">
    <property type="entry name" value="DPPIV_N"/>
    <property type="match status" value="1"/>
</dbReference>
<dbReference type="Gene3D" id="3.40.50.1820">
    <property type="entry name" value="alpha/beta hydrolase"/>
    <property type="match status" value="1"/>
</dbReference>
<dbReference type="Proteomes" id="UP000824161">
    <property type="component" value="Unassembled WGS sequence"/>
</dbReference>
<evidence type="ECO:0000256" key="1">
    <source>
        <dbReference type="SAM" id="SignalP"/>
    </source>
</evidence>
<dbReference type="AlphaFoldDB" id="A0A9D1HAW9"/>
<dbReference type="InterPro" id="IPR002469">
    <property type="entry name" value="Peptidase_S9B_N"/>
</dbReference>
<feature type="signal peptide" evidence="1">
    <location>
        <begin position="1"/>
        <end position="21"/>
    </location>
</feature>
<feature type="domain" description="Dipeptidylpeptidase IV N-terminal" evidence="3">
    <location>
        <begin position="111"/>
        <end position="427"/>
    </location>
</feature>
<proteinExistence type="predicted"/>
<dbReference type="GO" id="GO:0008239">
    <property type="term" value="F:dipeptidyl-peptidase activity"/>
    <property type="evidence" value="ECO:0007669"/>
    <property type="project" value="TreeGrafter"/>
</dbReference>
<evidence type="ECO:0000313" key="4">
    <source>
        <dbReference type="EMBL" id="HIT98474.1"/>
    </source>
</evidence>
<evidence type="ECO:0000259" key="3">
    <source>
        <dbReference type="Pfam" id="PF00930"/>
    </source>
</evidence>
<reference evidence="4" key="2">
    <citation type="journal article" date="2021" name="PeerJ">
        <title>Extensive microbial diversity within the chicken gut microbiome revealed by metagenomics and culture.</title>
        <authorList>
            <person name="Gilroy R."/>
            <person name="Ravi A."/>
            <person name="Getino M."/>
            <person name="Pursley I."/>
            <person name="Horton D.L."/>
            <person name="Alikhan N.F."/>
            <person name="Baker D."/>
            <person name="Gharbi K."/>
            <person name="Hall N."/>
            <person name="Watson M."/>
            <person name="Adriaenssens E.M."/>
            <person name="Foster-Nyarko E."/>
            <person name="Jarju S."/>
            <person name="Secka A."/>
            <person name="Antonio M."/>
            <person name="Oren A."/>
            <person name="Chaudhuri R.R."/>
            <person name="La Ragione R."/>
            <person name="Hildebrand F."/>
            <person name="Pallen M.J."/>
        </authorList>
    </citation>
    <scope>NUCLEOTIDE SEQUENCE</scope>
    <source>
        <strain evidence="4">1383</strain>
    </source>
</reference>
<dbReference type="InterPro" id="IPR050278">
    <property type="entry name" value="Serine_Prot_S9B/DPPIV"/>
</dbReference>
<dbReference type="PANTHER" id="PTHR11731:SF193">
    <property type="entry name" value="DIPEPTIDYL PEPTIDASE 9"/>
    <property type="match status" value="1"/>
</dbReference>
<dbReference type="Gene3D" id="2.140.10.30">
    <property type="entry name" value="Dipeptidylpeptidase IV, N-terminal domain"/>
    <property type="match status" value="1"/>
</dbReference>
<evidence type="ECO:0000259" key="2">
    <source>
        <dbReference type="Pfam" id="PF00326"/>
    </source>
</evidence>